<protein>
    <recommendedName>
        <fullName evidence="9">BED-type domain-containing protein</fullName>
    </recommendedName>
</protein>
<evidence type="ECO:0000256" key="4">
    <source>
        <dbReference type="ARBA" id="ARBA00022833"/>
    </source>
</evidence>
<dbReference type="Pfam" id="PF04937">
    <property type="entry name" value="DUF659"/>
    <property type="match status" value="1"/>
</dbReference>
<keyword evidence="11" id="KW-1185">Reference proteome</keyword>
<evidence type="ECO:0000259" key="9">
    <source>
        <dbReference type="PROSITE" id="PS50808"/>
    </source>
</evidence>
<organism evidence="10 11">
    <name type="scientific">Genlisea aurea</name>
    <dbReference type="NCBI Taxonomy" id="192259"/>
    <lineage>
        <taxon>Eukaryota</taxon>
        <taxon>Viridiplantae</taxon>
        <taxon>Streptophyta</taxon>
        <taxon>Embryophyta</taxon>
        <taxon>Tracheophyta</taxon>
        <taxon>Spermatophyta</taxon>
        <taxon>Magnoliopsida</taxon>
        <taxon>eudicotyledons</taxon>
        <taxon>Gunneridae</taxon>
        <taxon>Pentapetalae</taxon>
        <taxon>asterids</taxon>
        <taxon>lamiids</taxon>
        <taxon>Lamiales</taxon>
        <taxon>Lentibulariaceae</taxon>
        <taxon>Genlisea</taxon>
    </lineage>
</organism>
<dbReference type="InterPro" id="IPR003656">
    <property type="entry name" value="Znf_BED"/>
</dbReference>
<keyword evidence="3 7" id="KW-0863">Zinc-finger</keyword>
<name>S8CF36_9LAMI</name>
<dbReference type="GO" id="GO:0008270">
    <property type="term" value="F:zinc ion binding"/>
    <property type="evidence" value="ECO:0007669"/>
    <property type="project" value="UniProtKB-KW"/>
</dbReference>
<feature type="domain" description="BED-type" evidence="9">
    <location>
        <begin position="13"/>
        <end position="71"/>
    </location>
</feature>
<comment type="caution">
    <text evidence="10">The sequence shown here is derived from an EMBL/GenBank/DDBJ whole genome shotgun (WGS) entry which is preliminary data.</text>
</comment>
<evidence type="ECO:0000256" key="5">
    <source>
        <dbReference type="ARBA" id="ARBA00023125"/>
    </source>
</evidence>
<comment type="subcellular location">
    <subcellularLocation>
        <location evidence="1">Nucleus</location>
    </subcellularLocation>
</comment>
<feature type="region of interest" description="Disordered" evidence="8">
    <location>
        <begin position="131"/>
        <end position="160"/>
    </location>
</feature>
<dbReference type="InterPro" id="IPR007021">
    <property type="entry name" value="DUF659"/>
</dbReference>
<feature type="compositionally biased region" description="Basic residues" evidence="8">
    <location>
        <begin position="143"/>
        <end position="152"/>
    </location>
</feature>
<dbReference type="SUPFAM" id="SSF53098">
    <property type="entry name" value="Ribonuclease H-like"/>
    <property type="match status" value="1"/>
</dbReference>
<keyword evidence="5" id="KW-0238">DNA-binding</keyword>
<dbReference type="GO" id="GO:0003677">
    <property type="term" value="F:DNA binding"/>
    <property type="evidence" value="ECO:0007669"/>
    <property type="project" value="UniProtKB-KW"/>
</dbReference>
<proteinExistence type="predicted"/>
<dbReference type="AlphaFoldDB" id="S8CF36"/>
<dbReference type="InterPro" id="IPR008906">
    <property type="entry name" value="HATC_C_dom"/>
</dbReference>
<dbReference type="Pfam" id="PF02892">
    <property type="entry name" value="zf-BED"/>
    <property type="match status" value="1"/>
</dbReference>
<keyword evidence="2" id="KW-0479">Metal-binding</keyword>
<dbReference type="OrthoDB" id="645489at2759"/>
<sequence>MEPHMELVPMTSQKHDPAWKHCQMFKTEEKIHLKCIYCGKIFKGGGIHRIKEHLAGQKGNASTCLRVLPEVKQQMLDSLNGVAVKKKKKLKLTEQLSGYDNPADRVNEHSSLNSEAFFLPGPEIVEHDDDAYEEGEEGTTSKRGPRQKRPQIRKNPSESMALMSLPSVQPCSKKVHMAVGRFFVDVGLPAEAANSAYFQPMVEAIASQEAGVIGPSYQDLRSWILKNLVHETRYDVDQYANAWERTGCTVLVDDWNSGKGETFVNFFVYNSEATIFYRSANVSHGIVSADDLYELLKETVEQIGVKNVLQVITSCEDQYAFAGKRLATTYPSVFWSPCAGLCVDLMLQDMEHLPMVKVTLEQAKSISRYIYSNGFVLNMLRRHTFGLDLLDEGITPSSTNFMTLKRMLSMRHHLQSMVTSEDWIQSPHSQKPEGFALLDTMTSQSFWSACASITNLIDPLLRLLRIISSGKKPAMGYVYAGLYRAKEAIKKHFVSEDYLVYLNIIDRRWEQLQQHPLHGAGFYLNPKFFYSLEGDALLRSRSMVYDCIERLVPDPEVQDKIMKEMTYYHGGVGDFGRKMAIRARDTLLPTEWWIAYGGSCPNLSRLAVQVLSQTCGFIQLKLLDKLPLETMHRIKNPLERQRLNHLVFVHYNMRVKQLVSAKRTRRVSDPIAYEHDDMFDDWIVGNEALSVGSSGEAEWMTVDPALGVDAIPEVDDADDMGGGT</sequence>
<keyword evidence="6" id="KW-0539">Nucleus</keyword>
<reference evidence="10 11" key="1">
    <citation type="journal article" date="2013" name="BMC Genomics">
        <title>The miniature genome of a carnivorous plant Genlisea aurea contains a low number of genes and short non-coding sequences.</title>
        <authorList>
            <person name="Leushkin E.V."/>
            <person name="Sutormin R.A."/>
            <person name="Nabieva E.R."/>
            <person name="Penin A.A."/>
            <person name="Kondrashov A.S."/>
            <person name="Logacheva M.D."/>
        </authorList>
    </citation>
    <scope>NUCLEOTIDE SEQUENCE [LARGE SCALE GENOMIC DNA]</scope>
</reference>
<evidence type="ECO:0000256" key="7">
    <source>
        <dbReference type="PROSITE-ProRule" id="PRU00027"/>
    </source>
</evidence>
<dbReference type="PANTHER" id="PTHR32166:SF88">
    <property type="entry name" value="HAT TRANSPOSON SUPERFAMILY"/>
    <property type="match status" value="1"/>
</dbReference>
<dbReference type="Proteomes" id="UP000015453">
    <property type="component" value="Unassembled WGS sequence"/>
</dbReference>
<evidence type="ECO:0000313" key="10">
    <source>
        <dbReference type="EMBL" id="EPS63146.1"/>
    </source>
</evidence>
<evidence type="ECO:0000313" key="11">
    <source>
        <dbReference type="Proteomes" id="UP000015453"/>
    </source>
</evidence>
<dbReference type="PROSITE" id="PS50808">
    <property type="entry name" value="ZF_BED"/>
    <property type="match status" value="1"/>
</dbReference>
<dbReference type="Pfam" id="PF05699">
    <property type="entry name" value="Dimer_Tnp_hAT"/>
    <property type="match status" value="1"/>
</dbReference>
<gene>
    <name evidence="10" type="ORF">M569_11643</name>
</gene>
<evidence type="ECO:0000256" key="8">
    <source>
        <dbReference type="SAM" id="MobiDB-lite"/>
    </source>
</evidence>
<evidence type="ECO:0000256" key="2">
    <source>
        <dbReference type="ARBA" id="ARBA00022723"/>
    </source>
</evidence>
<evidence type="ECO:0000256" key="3">
    <source>
        <dbReference type="ARBA" id="ARBA00022771"/>
    </source>
</evidence>
<accession>S8CF36</accession>
<dbReference type="EMBL" id="AUSU01005669">
    <property type="protein sequence ID" value="EPS63146.1"/>
    <property type="molecule type" value="Genomic_DNA"/>
</dbReference>
<dbReference type="GO" id="GO:0046983">
    <property type="term" value="F:protein dimerization activity"/>
    <property type="evidence" value="ECO:0007669"/>
    <property type="project" value="InterPro"/>
</dbReference>
<evidence type="ECO:0000256" key="6">
    <source>
        <dbReference type="ARBA" id="ARBA00023242"/>
    </source>
</evidence>
<dbReference type="GO" id="GO:0005634">
    <property type="term" value="C:nucleus"/>
    <property type="evidence" value="ECO:0007669"/>
    <property type="project" value="UniProtKB-SubCell"/>
</dbReference>
<evidence type="ECO:0000256" key="1">
    <source>
        <dbReference type="ARBA" id="ARBA00004123"/>
    </source>
</evidence>
<dbReference type="PANTHER" id="PTHR32166">
    <property type="entry name" value="OSJNBA0013A04.12 PROTEIN"/>
    <property type="match status" value="1"/>
</dbReference>
<dbReference type="InterPro" id="IPR012337">
    <property type="entry name" value="RNaseH-like_sf"/>
</dbReference>
<keyword evidence="4" id="KW-0862">Zinc</keyword>